<evidence type="ECO:0000313" key="1">
    <source>
        <dbReference type="EMBL" id="OSX63749.1"/>
    </source>
</evidence>
<organism evidence="1 2">
    <name type="scientific">Postia placenta MAD-698-R-SB12</name>
    <dbReference type="NCBI Taxonomy" id="670580"/>
    <lineage>
        <taxon>Eukaryota</taxon>
        <taxon>Fungi</taxon>
        <taxon>Dikarya</taxon>
        <taxon>Basidiomycota</taxon>
        <taxon>Agaricomycotina</taxon>
        <taxon>Agaricomycetes</taxon>
        <taxon>Polyporales</taxon>
        <taxon>Adustoporiaceae</taxon>
        <taxon>Rhodonia</taxon>
    </lineage>
</organism>
<dbReference type="EMBL" id="KZ110595">
    <property type="protein sequence ID" value="OSX63749.1"/>
    <property type="molecule type" value="Genomic_DNA"/>
</dbReference>
<name>A0A1X6N523_9APHY</name>
<dbReference type="GeneID" id="36325641"/>
<gene>
    <name evidence="1" type="ORF">POSPLADRAFT_1055830</name>
</gene>
<sequence length="358" mass="40656">MASVKPDVQLYSSGINPNAWVKDTEFWSQDGNVVLFAQGRGFRVRHDNLMFQSEVLEDMYNSAFLDTAAYIEGCPVVHLQGTSWEVWSLLAMILHKKEPLRSDIVCGAVRLAHKYNISKLLKAGLKRLKSFFCEDLATWRSVFSKMHSGLILVRLCDAIAVVHVAYLTNTPSLLPTALFVCTLLPVSTLIDTTTALSEHEKLRPDLLIKCLEAKAFYARDAVVVAARLFSLWCTHKPTARSCGCQSFIAGWYDIGVTRLMDVERRIETTKYVDSQYTAFGGWKEHITEWMDNRMPSESIPVPCRECGTELLAKENEECCRAWQELPERFGLSEALPNWAYELGGRRGVDYSFTWLYRA</sequence>
<reference evidence="1 2" key="1">
    <citation type="submission" date="2017-04" db="EMBL/GenBank/DDBJ databases">
        <title>Genome Sequence of the Model Brown-Rot Fungus Postia placenta SB12.</title>
        <authorList>
            <consortium name="DOE Joint Genome Institute"/>
            <person name="Gaskell J."/>
            <person name="Kersten P."/>
            <person name="Larrondo L.F."/>
            <person name="Canessa P."/>
            <person name="Martinez D."/>
            <person name="Hibbett D."/>
            <person name="Schmoll M."/>
            <person name="Kubicek C.P."/>
            <person name="Martinez A.T."/>
            <person name="Yadav J."/>
            <person name="Master E."/>
            <person name="Magnuson J.K."/>
            <person name="James T."/>
            <person name="Yaver D."/>
            <person name="Berka R."/>
            <person name="Labutti K."/>
            <person name="Lipzen A."/>
            <person name="Aerts A."/>
            <person name="Barry K."/>
            <person name="Henrissat B."/>
            <person name="Blanchette R."/>
            <person name="Grigoriev I."/>
            <person name="Cullen D."/>
        </authorList>
    </citation>
    <scope>NUCLEOTIDE SEQUENCE [LARGE SCALE GENOMIC DNA]</scope>
    <source>
        <strain evidence="1 2">MAD-698-R-SB12</strain>
    </source>
</reference>
<accession>A0A1X6N523</accession>
<evidence type="ECO:0000313" key="2">
    <source>
        <dbReference type="Proteomes" id="UP000194127"/>
    </source>
</evidence>
<dbReference type="Proteomes" id="UP000194127">
    <property type="component" value="Unassembled WGS sequence"/>
</dbReference>
<protein>
    <recommendedName>
        <fullName evidence="3">BTB domain-containing protein</fullName>
    </recommendedName>
</protein>
<dbReference type="OrthoDB" id="3036049at2759"/>
<dbReference type="RefSeq" id="XP_024340543.1">
    <property type="nucleotide sequence ID" value="XM_024480691.1"/>
</dbReference>
<evidence type="ECO:0008006" key="3">
    <source>
        <dbReference type="Google" id="ProtNLM"/>
    </source>
</evidence>
<dbReference type="AlphaFoldDB" id="A0A1X6N523"/>
<proteinExistence type="predicted"/>
<keyword evidence="2" id="KW-1185">Reference proteome</keyword>